<evidence type="ECO:0000256" key="3">
    <source>
        <dbReference type="ARBA" id="ARBA00022448"/>
    </source>
</evidence>
<evidence type="ECO:0000259" key="9">
    <source>
        <dbReference type="PROSITE" id="PS50893"/>
    </source>
</evidence>
<evidence type="ECO:0000256" key="5">
    <source>
        <dbReference type="ARBA" id="ARBA00022741"/>
    </source>
</evidence>
<evidence type="ECO:0000256" key="7">
    <source>
        <dbReference type="ARBA" id="ARBA00022989"/>
    </source>
</evidence>
<dbReference type="Gene3D" id="3.40.50.300">
    <property type="entry name" value="P-loop containing nucleotide triphosphate hydrolases"/>
    <property type="match status" value="1"/>
</dbReference>
<dbReference type="EC" id="3.6.3.-" evidence="10"/>
<keyword evidence="5" id="KW-0547">Nucleotide-binding</keyword>
<dbReference type="InterPro" id="IPR003439">
    <property type="entry name" value="ABC_transporter-like_ATP-bd"/>
</dbReference>
<gene>
    <name evidence="10" type="primary">bcrA_3</name>
    <name evidence="10" type="ORF">NCTC10138_00972</name>
</gene>
<proteinExistence type="inferred from homology"/>
<evidence type="ECO:0000256" key="1">
    <source>
        <dbReference type="ARBA" id="ARBA00004141"/>
    </source>
</evidence>
<evidence type="ECO:0000256" key="2">
    <source>
        <dbReference type="ARBA" id="ARBA00005417"/>
    </source>
</evidence>
<dbReference type="KEGG" id="aaxa:NCTC10138_00972"/>
<dbReference type="InterPro" id="IPR003593">
    <property type="entry name" value="AAA+_ATPase"/>
</dbReference>
<keyword evidence="7" id="KW-1133">Transmembrane helix</keyword>
<keyword evidence="4" id="KW-0812">Transmembrane</keyword>
<dbReference type="GO" id="GO:0005524">
    <property type="term" value="F:ATP binding"/>
    <property type="evidence" value="ECO:0007669"/>
    <property type="project" value="UniProtKB-KW"/>
</dbReference>
<keyword evidence="10" id="KW-0378">Hydrolase</keyword>
<dbReference type="Proteomes" id="UP000289841">
    <property type="component" value="Chromosome"/>
</dbReference>
<keyword evidence="3" id="KW-0813">Transport</keyword>
<dbReference type="CDD" id="cd03263">
    <property type="entry name" value="ABC_subfamily_A"/>
    <property type="match status" value="1"/>
</dbReference>
<evidence type="ECO:0000256" key="6">
    <source>
        <dbReference type="ARBA" id="ARBA00022840"/>
    </source>
</evidence>
<dbReference type="OrthoDB" id="9778547at2"/>
<name>A0A449BDT8_HAPAX</name>
<dbReference type="PANTHER" id="PTHR42711">
    <property type="entry name" value="ABC TRANSPORTER ATP-BINDING PROTEIN"/>
    <property type="match status" value="1"/>
</dbReference>
<dbReference type="AlphaFoldDB" id="A0A449BDT8"/>
<dbReference type="InterPro" id="IPR027417">
    <property type="entry name" value="P-loop_NTPase"/>
</dbReference>
<dbReference type="FunFam" id="3.40.50.300:FF:000335">
    <property type="entry name" value="ATP binding cassette subfamily A member 5"/>
    <property type="match status" value="1"/>
</dbReference>
<dbReference type="GO" id="GO:0016020">
    <property type="term" value="C:membrane"/>
    <property type="evidence" value="ECO:0007669"/>
    <property type="project" value="UniProtKB-SubCell"/>
</dbReference>
<dbReference type="PROSITE" id="PS50893">
    <property type="entry name" value="ABC_TRANSPORTER_2"/>
    <property type="match status" value="1"/>
</dbReference>
<accession>A0A449BDT8</accession>
<dbReference type="SUPFAM" id="SSF52540">
    <property type="entry name" value="P-loop containing nucleoside triphosphate hydrolases"/>
    <property type="match status" value="1"/>
</dbReference>
<dbReference type="GO" id="GO:0016887">
    <property type="term" value="F:ATP hydrolysis activity"/>
    <property type="evidence" value="ECO:0007669"/>
    <property type="project" value="InterPro"/>
</dbReference>
<dbReference type="SMART" id="SM00382">
    <property type="entry name" value="AAA"/>
    <property type="match status" value="1"/>
</dbReference>
<reference evidence="10 11" key="1">
    <citation type="submission" date="2019-01" db="EMBL/GenBank/DDBJ databases">
        <authorList>
            <consortium name="Pathogen Informatics"/>
        </authorList>
    </citation>
    <scope>NUCLEOTIDE SEQUENCE [LARGE SCALE GENOMIC DNA]</scope>
    <source>
        <strain evidence="10 11">NCTC10138</strain>
    </source>
</reference>
<dbReference type="InterPro" id="IPR050763">
    <property type="entry name" value="ABC_transporter_ATP-binding"/>
</dbReference>
<dbReference type="STRING" id="1278311.GCA_000428705_01231"/>
<keyword evidence="11" id="KW-1185">Reference proteome</keyword>
<keyword evidence="6 10" id="KW-0067">ATP-binding</keyword>
<sequence>MNAIEIKQLRKEYKDRVAVDDLTFNIKEGEFFALLGFNGAGKTTTIKMLTGLLKPTSGDALVFGKSIITDMNSIKEYINISPQETAIAPNLTVFENLVFIAEIYGFKKEIAKTKANLLLEQFKLTDRKNDKSKKLSGGLKRRLSIAMSLITNPKIIFLDEPTLGLDVRSRRELWHILNELKGNVTVILTTHYLDEVEALSDSIAIIDKGNLKAIGSLDELKKQSGLEKLEDIFLTLIESEEVLWRH</sequence>
<comment type="subcellular location">
    <subcellularLocation>
        <location evidence="1">Membrane</location>
        <topology evidence="1">Multi-pass membrane protein</topology>
    </subcellularLocation>
</comment>
<organism evidence="10 11">
    <name type="scientific">Haploplasma axanthum</name>
    <name type="common">Acholeplasma axanthum</name>
    <dbReference type="NCBI Taxonomy" id="29552"/>
    <lineage>
        <taxon>Bacteria</taxon>
        <taxon>Bacillati</taxon>
        <taxon>Mycoplasmatota</taxon>
        <taxon>Mollicutes</taxon>
        <taxon>Acholeplasmatales</taxon>
        <taxon>Acholeplasmataceae</taxon>
        <taxon>Haploplasma</taxon>
    </lineage>
</organism>
<comment type="similarity">
    <text evidence="2">Belongs to the ABC transporter superfamily.</text>
</comment>
<evidence type="ECO:0000313" key="10">
    <source>
        <dbReference type="EMBL" id="VEU80595.1"/>
    </source>
</evidence>
<protein>
    <submittedName>
        <fullName evidence="10">ABC transporter ATP-binding protein</fullName>
        <ecNumber evidence="10">3.6.3.-</ecNumber>
    </submittedName>
</protein>
<dbReference type="EMBL" id="LR215048">
    <property type="protein sequence ID" value="VEU80595.1"/>
    <property type="molecule type" value="Genomic_DNA"/>
</dbReference>
<dbReference type="Pfam" id="PF00005">
    <property type="entry name" value="ABC_tran"/>
    <property type="match status" value="1"/>
</dbReference>
<feature type="domain" description="ABC transporter" evidence="9">
    <location>
        <begin position="4"/>
        <end position="233"/>
    </location>
</feature>
<evidence type="ECO:0000256" key="4">
    <source>
        <dbReference type="ARBA" id="ARBA00022692"/>
    </source>
</evidence>
<keyword evidence="8" id="KW-0472">Membrane</keyword>
<dbReference type="PANTHER" id="PTHR42711:SF5">
    <property type="entry name" value="ABC TRANSPORTER ATP-BINDING PROTEIN NATA"/>
    <property type="match status" value="1"/>
</dbReference>
<evidence type="ECO:0000256" key="8">
    <source>
        <dbReference type="ARBA" id="ARBA00023136"/>
    </source>
</evidence>
<evidence type="ECO:0000313" key="11">
    <source>
        <dbReference type="Proteomes" id="UP000289841"/>
    </source>
</evidence>